<dbReference type="Proteomes" id="UP000828390">
    <property type="component" value="Unassembled WGS sequence"/>
</dbReference>
<dbReference type="AlphaFoldDB" id="A0A9D4FGZ6"/>
<evidence type="ECO:0000313" key="1">
    <source>
        <dbReference type="EMBL" id="KAH3795647.1"/>
    </source>
</evidence>
<organism evidence="1 2">
    <name type="scientific">Dreissena polymorpha</name>
    <name type="common">Zebra mussel</name>
    <name type="synonym">Mytilus polymorpha</name>
    <dbReference type="NCBI Taxonomy" id="45954"/>
    <lineage>
        <taxon>Eukaryota</taxon>
        <taxon>Metazoa</taxon>
        <taxon>Spiralia</taxon>
        <taxon>Lophotrochozoa</taxon>
        <taxon>Mollusca</taxon>
        <taxon>Bivalvia</taxon>
        <taxon>Autobranchia</taxon>
        <taxon>Heteroconchia</taxon>
        <taxon>Euheterodonta</taxon>
        <taxon>Imparidentia</taxon>
        <taxon>Neoheterodontei</taxon>
        <taxon>Myida</taxon>
        <taxon>Dreissenoidea</taxon>
        <taxon>Dreissenidae</taxon>
        <taxon>Dreissena</taxon>
    </lineage>
</organism>
<gene>
    <name evidence="1" type="ORF">DPMN_149202</name>
</gene>
<comment type="caution">
    <text evidence="1">The sequence shown here is derived from an EMBL/GenBank/DDBJ whole genome shotgun (WGS) entry which is preliminary data.</text>
</comment>
<dbReference type="EMBL" id="JAIWYP010000007">
    <property type="protein sequence ID" value="KAH3795647.1"/>
    <property type="molecule type" value="Genomic_DNA"/>
</dbReference>
<reference evidence="1" key="2">
    <citation type="submission" date="2020-11" db="EMBL/GenBank/DDBJ databases">
        <authorList>
            <person name="McCartney M.A."/>
            <person name="Auch B."/>
            <person name="Kono T."/>
            <person name="Mallez S."/>
            <person name="Becker A."/>
            <person name="Gohl D.M."/>
            <person name="Silverstein K.A.T."/>
            <person name="Koren S."/>
            <person name="Bechman K.B."/>
            <person name="Herman A."/>
            <person name="Abrahante J.E."/>
            <person name="Garbe J."/>
        </authorList>
    </citation>
    <scope>NUCLEOTIDE SEQUENCE</scope>
    <source>
        <strain evidence="1">Duluth1</strain>
        <tissue evidence="1">Whole animal</tissue>
    </source>
</reference>
<protein>
    <submittedName>
        <fullName evidence="1">Uncharacterized protein</fullName>
    </submittedName>
</protein>
<sequence>MIIFGASPIENVTAFRAEDERIVFRVKETTCPEKDVNSTALDYGGLRKECFRIALQAIKEKSFDHGVRDLFSDDYQTIGIVFGKKHFIAF</sequence>
<keyword evidence="2" id="KW-1185">Reference proteome</keyword>
<name>A0A9D4FGZ6_DREPO</name>
<proteinExistence type="predicted"/>
<accession>A0A9D4FGZ6</accession>
<reference evidence="1" key="1">
    <citation type="journal article" date="2019" name="bioRxiv">
        <title>The Genome of the Zebra Mussel, Dreissena polymorpha: A Resource for Invasive Species Research.</title>
        <authorList>
            <person name="McCartney M.A."/>
            <person name="Auch B."/>
            <person name="Kono T."/>
            <person name="Mallez S."/>
            <person name="Zhang Y."/>
            <person name="Obille A."/>
            <person name="Becker A."/>
            <person name="Abrahante J.E."/>
            <person name="Garbe J."/>
            <person name="Badalamenti J.P."/>
            <person name="Herman A."/>
            <person name="Mangelson H."/>
            <person name="Liachko I."/>
            <person name="Sullivan S."/>
            <person name="Sone E.D."/>
            <person name="Koren S."/>
            <person name="Silverstein K.A.T."/>
            <person name="Beckman K.B."/>
            <person name="Gohl D.M."/>
        </authorList>
    </citation>
    <scope>NUCLEOTIDE SEQUENCE</scope>
    <source>
        <strain evidence="1">Duluth1</strain>
        <tissue evidence="1">Whole animal</tissue>
    </source>
</reference>
<evidence type="ECO:0000313" key="2">
    <source>
        <dbReference type="Proteomes" id="UP000828390"/>
    </source>
</evidence>